<feature type="compositionally biased region" description="Polar residues" evidence="1">
    <location>
        <begin position="691"/>
        <end position="710"/>
    </location>
</feature>
<dbReference type="STRING" id="78915.A0A4P9XU58"/>
<evidence type="ECO:0000256" key="1">
    <source>
        <dbReference type="SAM" id="MobiDB-lite"/>
    </source>
</evidence>
<sequence>MSNPSDIPHPGRQLARTPLGTINAAHISGQADDVQSPSLLSVTNNKDAHRIPTGQQLARTPPRPSATDRAQPITRKLAQPGTPEAALVFSPRKQLKRTPPPQQAKVASEKLPPSSDKPVADDAGADPTPTAAQHVDVVMADAPATPPTKPVPPAAVTKRNAEEHANIFRSQNTLARTPPQVVSVPNTSEEPMLHSDGAGTETRMGDSGENVATPVVAKHTAKPLQARLHLTEDVSAAAVFSPRRNLARTPPKCARPASPIVCAPAPAEKNAEHTEQVVQEHAADDQNNKESVQTLQQPLAPVLPNASESPICSGIASAAVASAALQALGNLNEADAEFLRHREAANRFTALKPQVLKLQQELVELEKKESMLRDIKDHAELEQTFPFHERDELLQMIQTVDWSGTPSEEAAAMITDLTEDTLVQRVELLADLLARQCVANEQQVDELKLQVEQQTERLGELEAKYAEQERARETEKQIQDAHQSEIEGSDDELDAMHHVECEAMDIDRALDDDTQLLSELEGHLLSLQQRLGRQEMSPQPQECDSPMPLLSSSPAQSSMPLLSRTPTPSSPHAQSPVPPPSPATLASSPAQAPDKVPLPANVPLTPAAAPEKPTTQSPIRTSPSPEPTTEQPHAQTPSPEPATEQLRAQAPSPVPALEQSPPSSPVCAPSPSVPAADQSPSSPVPACEPSVPTSAPTPKPSSLSPTIQTPVSPAQAVDLAVYVHYNDEWPVLQPQTPFVATRAKSSTLEALDRTTMHTLRHHSYTESHQLFKRLLRGNHRQPLLASHSPALPEAVATLDSIKEQTHG</sequence>
<feature type="compositionally biased region" description="Low complexity" evidence="1">
    <location>
        <begin position="121"/>
        <end position="132"/>
    </location>
</feature>
<dbReference type="Proteomes" id="UP000271241">
    <property type="component" value="Unassembled WGS sequence"/>
</dbReference>
<proteinExistence type="predicted"/>
<feature type="compositionally biased region" description="Low complexity" evidence="1">
    <location>
        <begin position="621"/>
        <end position="630"/>
    </location>
</feature>
<accession>A0A4P9XU58</accession>
<reference evidence="3" key="1">
    <citation type="journal article" date="2018" name="Nat. Microbiol.">
        <title>Leveraging single-cell genomics to expand the fungal tree of life.</title>
        <authorList>
            <person name="Ahrendt S.R."/>
            <person name="Quandt C.A."/>
            <person name="Ciobanu D."/>
            <person name="Clum A."/>
            <person name="Salamov A."/>
            <person name="Andreopoulos B."/>
            <person name="Cheng J.F."/>
            <person name="Woyke T."/>
            <person name="Pelin A."/>
            <person name="Henrissat B."/>
            <person name="Reynolds N.K."/>
            <person name="Benny G.L."/>
            <person name="Smith M.E."/>
            <person name="James T.Y."/>
            <person name="Grigoriev I.V."/>
        </authorList>
    </citation>
    <scope>NUCLEOTIDE SEQUENCE [LARGE SCALE GENOMIC DNA]</scope>
    <source>
        <strain evidence="3">RSA 1356</strain>
    </source>
</reference>
<keyword evidence="3" id="KW-1185">Reference proteome</keyword>
<dbReference type="PRINTS" id="PR01217">
    <property type="entry name" value="PRICHEXTENSN"/>
</dbReference>
<dbReference type="EMBL" id="KZ992491">
    <property type="protein sequence ID" value="RKP09747.1"/>
    <property type="molecule type" value="Genomic_DNA"/>
</dbReference>
<feature type="region of interest" description="Disordered" evidence="1">
    <location>
        <begin position="271"/>
        <end position="291"/>
    </location>
</feature>
<feature type="region of interest" description="Disordered" evidence="1">
    <location>
        <begin position="465"/>
        <end position="489"/>
    </location>
</feature>
<feature type="region of interest" description="Disordered" evidence="1">
    <location>
        <begin position="531"/>
        <end position="710"/>
    </location>
</feature>
<evidence type="ECO:0000313" key="2">
    <source>
        <dbReference type="EMBL" id="RKP09747.1"/>
    </source>
</evidence>
<evidence type="ECO:0000313" key="3">
    <source>
        <dbReference type="Proteomes" id="UP000271241"/>
    </source>
</evidence>
<feature type="compositionally biased region" description="Basic and acidic residues" evidence="1">
    <location>
        <begin position="465"/>
        <end position="485"/>
    </location>
</feature>
<feature type="compositionally biased region" description="Low complexity" evidence="1">
    <location>
        <begin position="583"/>
        <end position="593"/>
    </location>
</feature>
<feature type="compositionally biased region" description="Low complexity" evidence="1">
    <location>
        <begin position="557"/>
        <end position="575"/>
    </location>
</feature>
<name>A0A4P9XU58_9FUNG</name>
<feature type="compositionally biased region" description="Low complexity" evidence="1">
    <location>
        <begin position="665"/>
        <end position="676"/>
    </location>
</feature>
<feature type="compositionally biased region" description="Pro residues" evidence="1">
    <location>
        <begin position="144"/>
        <end position="153"/>
    </location>
</feature>
<organism evidence="2 3">
    <name type="scientific">Thamnocephalis sphaerospora</name>
    <dbReference type="NCBI Taxonomy" id="78915"/>
    <lineage>
        <taxon>Eukaryota</taxon>
        <taxon>Fungi</taxon>
        <taxon>Fungi incertae sedis</taxon>
        <taxon>Zoopagomycota</taxon>
        <taxon>Zoopagomycotina</taxon>
        <taxon>Zoopagomycetes</taxon>
        <taxon>Zoopagales</taxon>
        <taxon>Sigmoideomycetaceae</taxon>
        <taxon>Thamnocephalis</taxon>
    </lineage>
</organism>
<dbReference type="AlphaFoldDB" id="A0A4P9XU58"/>
<feature type="region of interest" description="Disordered" evidence="1">
    <location>
        <begin position="1"/>
        <end position="208"/>
    </location>
</feature>
<feature type="compositionally biased region" description="Polar residues" evidence="1">
    <location>
        <begin position="33"/>
        <end position="45"/>
    </location>
</feature>
<protein>
    <submittedName>
        <fullName evidence="2">Uncharacterized protein</fullName>
    </submittedName>
</protein>
<gene>
    <name evidence="2" type="ORF">THASP1DRAFT_28459</name>
</gene>